<reference evidence="3" key="3">
    <citation type="journal article" date="1999" name="J. Gen. Virol.">
        <title>Molecular analysis of the p48 gene of Choristoneura fumiferana multicapsid nucleopolyhedroviruses CfMNPV and CfDEFNPV.</title>
        <authorList>
            <person name="Li X."/>
            <person name="Lauzon H.A."/>
            <person name="Sohi S.S."/>
            <person name="Palli S.R."/>
            <person name="Retnakaran A."/>
            <person name="Arif B.M."/>
        </authorList>
    </citation>
    <scope>NUCLEOTIDE SEQUENCE [LARGE SCALE GENOMIC DNA]</scope>
</reference>
<name>Q6VTS1_NPVCD</name>
<reference evidence="3" key="1">
    <citation type="journal article" date="1995" name="J. Gen. Virol.">
        <title>Characterization, sequencing and phylogeny of the ecdysteroid UDP-glucosyltransferase gene from two distinct nuclear polyhedrosis viruses isolated from Choristoneura fumiferana.</title>
        <authorList>
            <person name="Barrett J.W."/>
            <person name="Krell P.J."/>
            <person name="Arif B.M."/>
        </authorList>
    </citation>
    <scope>NUCLEOTIDE SEQUENCE [LARGE SCALE GENOMIC DNA]</scope>
</reference>
<evidence type="ECO:0000313" key="3">
    <source>
        <dbReference type="Proteomes" id="UP000202937"/>
    </source>
</evidence>
<dbReference type="RefSeq" id="NP_932677.1">
    <property type="nucleotide sequence ID" value="NC_005137.2"/>
</dbReference>
<keyword evidence="1" id="KW-0472">Membrane</keyword>
<sequence length="109" mass="12426">MTTSQATLNVVQEDALAKVHEIQALLNDSDATLDALSTMETDLYNLLAVANVLQFDPEQENLNPLKQNIRNCLIIFIDLITIKKYMIYIFLLITVYHIYINKITIVVNV</sequence>
<organismHost>
    <name type="scientific">Lepidoptera</name>
    <name type="common">moths &amp; butterflies</name>
    <dbReference type="NCBI Taxonomy" id="7088"/>
</organismHost>
<dbReference type="EMBL" id="AY327402">
    <property type="protein sequence ID" value="AAQ91752.1"/>
    <property type="molecule type" value="Genomic_DNA"/>
</dbReference>
<organism evidence="2 3">
    <name type="scientific">Choristoneura fumiferana defective polyhedrosis virus</name>
    <name type="common">Cfdef</name>
    <dbReference type="NCBI Taxonomy" id="74660"/>
    <lineage>
        <taxon>Viruses</taxon>
        <taxon>Viruses incertae sedis</taxon>
        <taxon>Naldaviricetes</taxon>
        <taxon>Lefavirales</taxon>
        <taxon>Baculoviridae</taxon>
        <taxon>Alphabaculovirus</taxon>
        <taxon>Alphabaculovirus alterchofumiferanae</taxon>
    </lineage>
</organism>
<keyword evidence="1" id="KW-1133">Transmembrane helix</keyword>
<dbReference type="Proteomes" id="UP000202937">
    <property type="component" value="Segment"/>
</dbReference>
<evidence type="ECO:0000256" key="1">
    <source>
        <dbReference type="SAM" id="Phobius"/>
    </source>
</evidence>
<reference evidence="3" key="2">
    <citation type="journal article" date="1996" name="Virus Genes">
        <title>The putative LEF-1 proteins from two distinct Choristoneura fumiferana multiple nucleopolyhedroviruses share domain homology to eukaryotic primases.</title>
        <authorList>
            <person name="Barrett J.W."/>
            <person name="Lauzon H.A."/>
            <person name="Mercuri P.S."/>
            <person name="Krell P.J."/>
            <person name="Sohi S.S."/>
            <person name="Arif B.M."/>
        </authorList>
    </citation>
    <scope>NUCLEOTIDE SEQUENCE [LARGE SCALE GENOMIC DNA]</scope>
</reference>
<keyword evidence="3" id="KW-1185">Reference proteome</keyword>
<dbReference type="KEGG" id="vg:2943766"/>
<protein>
    <submittedName>
        <fullName evidence="2">Uncharacterized protein</fullName>
    </submittedName>
</protein>
<reference evidence="2 3" key="4">
    <citation type="journal article" date="2000" name="Virology">
        <title>Characterization of an overexpressed spindle protein during a baculovirus infection.</title>
        <authorList>
            <person name="Li X."/>
            <person name="Barrett J."/>
            <person name="Pang A."/>
            <person name="Klose R.J."/>
            <person name="Krell P.J."/>
            <person name="Arif B.M."/>
        </authorList>
    </citation>
    <scope>NUCLEOTIDE SEQUENCE [LARGE SCALE GENOMIC DNA]</scope>
</reference>
<dbReference type="OrthoDB" id="23084at10239"/>
<proteinExistence type="predicted"/>
<dbReference type="GeneID" id="2943766"/>
<accession>Q6VTS1</accession>
<keyword evidence="1" id="KW-0812">Transmembrane</keyword>
<evidence type="ECO:0000313" key="2">
    <source>
        <dbReference type="EMBL" id="AAQ91752.1"/>
    </source>
</evidence>
<feature type="transmembrane region" description="Helical" evidence="1">
    <location>
        <begin position="85"/>
        <end position="107"/>
    </location>
</feature>
<reference evidence="2 3" key="5">
    <citation type="journal article" date="2005" name="J. Gen. Virol.">
        <title>Gene organization and sequencing of the Choristoneura fumiferana defective nucleopolyhedrovirus genome.</title>
        <authorList>
            <person name="Lauzon H.A."/>
            <person name="Jamieson P.B."/>
            <person name="Krell P.J."/>
            <person name="Arif B.M."/>
        </authorList>
    </citation>
    <scope>NUCLEOTIDE SEQUENCE [LARGE SCALE GENOMIC DNA]</scope>
</reference>